<gene>
    <name evidence="2" type="ORF">GPUH_LOCUS4581</name>
</gene>
<proteinExistence type="predicted"/>
<protein>
    <submittedName>
        <fullName evidence="4">Bestrophin homolog</fullName>
    </submittedName>
</protein>
<accession>A0A183D790</accession>
<reference evidence="2 3" key="2">
    <citation type="submission" date="2018-11" db="EMBL/GenBank/DDBJ databases">
        <authorList>
            <consortium name="Pathogen Informatics"/>
        </authorList>
    </citation>
    <scope>NUCLEOTIDE SEQUENCE [LARGE SCALE GENOMIC DNA]</scope>
</reference>
<dbReference type="OrthoDB" id="6105938at2759"/>
<sequence>MPLQVLSIFRFLATLTLLQTILNVLIWIRKEWNRFGERALTVNVHQFGDEVEENDEHLQGIAMDTGANAFCPNCRTVFHPSRIVPLLNF</sequence>
<dbReference type="AlphaFoldDB" id="A0A183D790"/>
<keyword evidence="1" id="KW-1133">Transmembrane helix</keyword>
<feature type="transmembrane region" description="Helical" evidence="1">
    <location>
        <begin position="6"/>
        <end position="28"/>
    </location>
</feature>
<organism evidence="4">
    <name type="scientific">Gongylonema pulchrum</name>
    <dbReference type="NCBI Taxonomy" id="637853"/>
    <lineage>
        <taxon>Eukaryota</taxon>
        <taxon>Metazoa</taxon>
        <taxon>Ecdysozoa</taxon>
        <taxon>Nematoda</taxon>
        <taxon>Chromadorea</taxon>
        <taxon>Rhabditida</taxon>
        <taxon>Spirurina</taxon>
        <taxon>Spiruromorpha</taxon>
        <taxon>Spiruroidea</taxon>
        <taxon>Gongylonematidae</taxon>
        <taxon>Gongylonema</taxon>
    </lineage>
</organism>
<dbReference type="Proteomes" id="UP000271098">
    <property type="component" value="Unassembled WGS sequence"/>
</dbReference>
<dbReference type="EMBL" id="UYRT01008804">
    <property type="protein sequence ID" value="VDK46000.1"/>
    <property type="molecule type" value="Genomic_DNA"/>
</dbReference>
<evidence type="ECO:0000313" key="3">
    <source>
        <dbReference type="Proteomes" id="UP000271098"/>
    </source>
</evidence>
<evidence type="ECO:0000256" key="1">
    <source>
        <dbReference type="SAM" id="Phobius"/>
    </source>
</evidence>
<name>A0A183D790_9BILA</name>
<dbReference type="WBParaSite" id="GPUH_0000458801-mRNA-1">
    <property type="protein sequence ID" value="GPUH_0000458801-mRNA-1"/>
    <property type="gene ID" value="GPUH_0000458801"/>
</dbReference>
<keyword evidence="1" id="KW-0472">Membrane</keyword>
<evidence type="ECO:0000313" key="2">
    <source>
        <dbReference type="EMBL" id="VDK46000.1"/>
    </source>
</evidence>
<evidence type="ECO:0000313" key="4">
    <source>
        <dbReference type="WBParaSite" id="GPUH_0000458801-mRNA-1"/>
    </source>
</evidence>
<reference evidence="4" key="1">
    <citation type="submission" date="2016-06" db="UniProtKB">
        <authorList>
            <consortium name="WormBaseParasite"/>
        </authorList>
    </citation>
    <scope>IDENTIFICATION</scope>
</reference>
<keyword evidence="1" id="KW-0812">Transmembrane</keyword>
<keyword evidence="3" id="KW-1185">Reference proteome</keyword>